<dbReference type="Ensembl" id="ENSDCDT00010064786.1">
    <property type="protein sequence ID" value="ENSDCDP00010054248.1"/>
    <property type="gene ID" value="ENSDCDG00010031350.1"/>
</dbReference>
<accession>A0AAY4E9B4</accession>
<dbReference type="GO" id="GO:0007411">
    <property type="term" value="P:axon guidance"/>
    <property type="evidence" value="ECO:0007669"/>
    <property type="project" value="TreeGrafter"/>
</dbReference>
<keyword evidence="1" id="KW-0325">Glycoprotein</keyword>
<reference evidence="6 7" key="1">
    <citation type="submission" date="2020-06" db="EMBL/GenBank/DDBJ databases">
        <authorList>
            <consortium name="Wellcome Sanger Institute Data Sharing"/>
        </authorList>
    </citation>
    <scope>NUCLEOTIDE SEQUENCE [LARGE SCALE GENOMIC DNA]</scope>
</reference>
<dbReference type="PANTHER" id="PTHR11036:SF135">
    <property type="entry name" value="SEMAPHORIN 4D ISOFORM X1-RELATED"/>
    <property type="match status" value="1"/>
</dbReference>
<dbReference type="InterPro" id="IPR027231">
    <property type="entry name" value="Semaphorin"/>
</dbReference>
<dbReference type="GO" id="GO:0005886">
    <property type="term" value="C:plasma membrane"/>
    <property type="evidence" value="ECO:0007669"/>
    <property type="project" value="TreeGrafter"/>
</dbReference>
<dbReference type="GO" id="GO:0045499">
    <property type="term" value="F:chemorepellent activity"/>
    <property type="evidence" value="ECO:0007669"/>
    <property type="project" value="TreeGrafter"/>
</dbReference>
<evidence type="ECO:0000313" key="7">
    <source>
        <dbReference type="Proteomes" id="UP000694580"/>
    </source>
</evidence>
<dbReference type="GO" id="GO:0030335">
    <property type="term" value="P:positive regulation of cell migration"/>
    <property type="evidence" value="ECO:0007669"/>
    <property type="project" value="TreeGrafter"/>
</dbReference>
<dbReference type="GO" id="GO:0000122">
    <property type="term" value="P:negative regulation of transcription by RNA polymerase II"/>
    <property type="evidence" value="ECO:0007669"/>
    <property type="project" value="TreeGrafter"/>
</dbReference>
<dbReference type="GO" id="GO:0071526">
    <property type="term" value="P:semaphorin-plexin signaling pathway"/>
    <property type="evidence" value="ECO:0007669"/>
    <property type="project" value="TreeGrafter"/>
</dbReference>
<dbReference type="Pfam" id="PF01403">
    <property type="entry name" value="Sema"/>
    <property type="match status" value="1"/>
</dbReference>
<evidence type="ECO:0000259" key="5">
    <source>
        <dbReference type="PROSITE" id="PS51004"/>
    </source>
</evidence>
<dbReference type="PANTHER" id="PTHR11036">
    <property type="entry name" value="SEMAPHORIN"/>
    <property type="match status" value="1"/>
</dbReference>
<comment type="caution">
    <text evidence="2">Lacks conserved residue(s) required for the propagation of feature annotation.</text>
</comment>
<dbReference type="AlphaFoldDB" id="A0AAY4E9B4"/>
<dbReference type="GO" id="GO:0043931">
    <property type="term" value="P:ossification involved in bone maturation"/>
    <property type="evidence" value="ECO:0007669"/>
    <property type="project" value="TreeGrafter"/>
</dbReference>
<proteinExistence type="predicted"/>
<feature type="region of interest" description="Disordered" evidence="3">
    <location>
        <begin position="469"/>
        <end position="651"/>
    </location>
</feature>
<evidence type="ECO:0000256" key="3">
    <source>
        <dbReference type="SAM" id="MobiDB-lite"/>
    </source>
</evidence>
<dbReference type="PROSITE" id="PS51004">
    <property type="entry name" value="SEMA"/>
    <property type="match status" value="1"/>
</dbReference>
<keyword evidence="7" id="KW-1185">Reference proteome</keyword>
<dbReference type="InterPro" id="IPR036352">
    <property type="entry name" value="Semap_dom_sf"/>
</dbReference>
<feature type="chain" id="PRO_5044268342" description="Sema domain-containing protein" evidence="4">
    <location>
        <begin position="19"/>
        <end position="724"/>
    </location>
</feature>
<evidence type="ECO:0000256" key="1">
    <source>
        <dbReference type="ARBA" id="ARBA00023180"/>
    </source>
</evidence>
<protein>
    <recommendedName>
        <fullName evidence="5">Sema domain-containing protein</fullName>
    </recommendedName>
</protein>
<dbReference type="Proteomes" id="UP000694580">
    <property type="component" value="Chromosome 19"/>
</dbReference>
<reference evidence="6" key="2">
    <citation type="submission" date="2025-08" db="UniProtKB">
        <authorList>
            <consortium name="Ensembl"/>
        </authorList>
    </citation>
    <scope>IDENTIFICATION</scope>
</reference>
<dbReference type="GeneTree" id="ENSGT00940000165728"/>
<dbReference type="FunFam" id="2.130.10.10:FF:001703">
    <property type="entry name" value="Semaphorin 4e"/>
    <property type="match status" value="1"/>
</dbReference>
<dbReference type="SUPFAM" id="SSF101912">
    <property type="entry name" value="Sema domain"/>
    <property type="match status" value="1"/>
</dbReference>
<dbReference type="GO" id="GO:0001755">
    <property type="term" value="P:neural crest cell migration"/>
    <property type="evidence" value="ECO:0007669"/>
    <property type="project" value="TreeGrafter"/>
</dbReference>
<evidence type="ECO:0000256" key="2">
    <source>
        <dbReference type="PROSITE-ProRule" id="PRU00352"/>
    </source>
</evidence>
<dbReference type="SMART" id="SM00630">
    <property type="entry name" value="Sema"/>
    <property type="match status" value="1"/>
</dbReference>
<feature type="signal peptide" evidence="4">
    <location>
        <begin position="1"/>
        <end position="18"/>
    </location>
</feature>
<evidence type="ECO:0000256" key="4">
    <source>
        <dbReference type="SAM" id="SignalP"/>
    </source>
</evidence>
<sequence length="724" mass="79793">MSFLLAVLFLLGAPVVLGFSLVPRKTVLQPNVQLRLFQEDGFWNYSTMLLREDLGVLIVGAREAIYALDVGDISVKKSAVRWHVKPQKQTECTYKGKHMDVECRNYIRTLHKINATSMYVCGTNAFSPTCDYMTYTDGQLKLMQEQEEGKGKCPFDPFQRYSSVMVGADLYTATSLNFLGSEPAVLRSSSTVLRSDFKSSWLNEPQFIYMDLVPESEESPDGDDDKVYLFFSEVAVEYDYDSKLMVSRVARVCKGDMGGQRTLQRKWTSFLKARLDCPVPELSLPYVVQDVFLLRRPNWRESLFYAVFTPQSGSTDLSAVCAYSMAAIGRAFGGKYKTPVDVESSHVKWVTYSGEVPVPRPGACVDDGARRLGMRSSRNLPDSTLQFVRDRPLMDEAVHPVTGGPLLLKRGTLLTRVVVDSVLALDGHRHAVMFAATEDGFIQKAVNYDKEMFVIEEVQLFQTPEPIKTLRLSTGRDNDSESERRKRFPLSRPSVSEARGHQPGGRNQRASGLPLRLQPGAGPLAPGREAAAGVRAEVLPPPRRHPGPQRVGGGRRGLRLRAAGAGGRRRVPPHPGRVPAAARSGRGTGTRRGEGAHRPAHAAARRAAAAGGGRPRDGAAGVRGRPPRPAARRAALARLQEARRPEGLGTAARLRRAAGRRGAFAGEEAGAQHELQQQPRLLQQERGVPRPVHGHFQRSGRVGDLTCPHQTTAFANFIFLFIPL</sequence>
<reference evidence="6" key="3">
    <citation type="submission" date="2025-09" db="UniProtKB">
        <authorList>
            <consortium name="Ensembl"/>
        </authorList>
    </citation>
    <scope>IDENTIFICATION</scope>
</reference>
<keyword evidence="4" id="KW-0732">Signal</keyword>
<dbReference type="InterPro" id="IPR001627">
    <property type="entry name" value="Semap_dom"/>
</dbReference>
<dbReference type="GO" id="GO:0030215">
    <property type="term" value="F:semaphorin receptor binding"/>
    <property type="evidence" value="ECO:0007669"/>
    <property type="project" value="InterPro"/>
</dbReference>
<evidence type="ECO:0000313" key="6">
    <source>
        <dbReference type="Ensembl" id="ENSDCDP00010054248.1"/>
    </source>
</evidence>
<gene>
    <name evidence="6" type="primary">LOC114769070</name>
</gene>
<feature type="domain" description="Sema" evidence="5">
    <location>
        <begin position="14"/>
        <end position="500"/>
    </location>
</feature>
<dbReference type="Gene3D" id="2.130.10.10">
    <property type="entry name" value="YVTN repeat-like/Quinoprotein amine dehydrogenase"/>
    <property type="match status" value="1"/>
</dbReference>
<organism evidence="6 7">
    <name type="scientific">Denticeps clupeoides</name>
    <name type="common">denticle herring</name>
    <dbReference type="NCBI Taxonomy" id="299321"/>
    <lineage>
        <taxon>Eukaryota</taxon>
        <taxon>Metazoa</taxon>
        <taxon>Chordata</taxon>
        <taxon>Craniata</taxon>
        <taxon>Vertebrata</taxon>
        <taxon>Euteleostomi</taxon>
        <taxon>Actinopterygii</taxon>
        <taxon>Neopterygii</taxon>
        <taxon>Teleostei</taxon>
        <taxon>Clupei</taxon>
        <taxon>Clupeiformes</taxon>
        <taxon>Denticipitoidei</taxon>
        <taxon>Denticipitidae</taxon>
        <taxon>Denticeps</taxon>
    </lineage>
</organism>
<dbReference type="GO" id="GO:0005615">
    <property type="term" value="C:extracellular space"/>
    <property type="evidence" value="ECO:0007669"/>
    <property type="project" value="TreeGrafter"/>
</dbReference>
<feature type="compositionally biased region" description="Basic and acidic residues" evidence="3">
    <location>
        <begin position="474"/>
        <end position="484"/>
    </location>
</feature>
<dbReference type="InterPro" id="IPR015943">
    <property type="entry name" value="WD40/YVTN_repeat-like_dom_sf"/>
</dbReference>
<name>A0AAY4E9B4_9TELE</name>